<gene>
    <name evidence="6" type="ORF">GDO86_008501</name>
</gene>
<feature type="compositionally biased region" description="Basic and acidic residues" evidence="2">
    <location>
        <begin position="646"/>
        <end position="664"/>
    </location>
</feature>
<name>A0A8T2IXT6_9PIPI</name>
<evidence type="ECO:0008006" key="8">
    <source>
        <dbReference type="Google" id="ProtNLM"/>
    </source>
</evidence>
<dbReference type="PANTHER" id="PTHR23167">
    <property type="entry name" value="CALPONIN HOMOLOGY DOMAIN-CONTAINING PROTEIN DDB_G0272472-RELATED"/>
    <property type="match status" value="1"/>
</dbReference>
<evidence type="ECO:0000256" key="1">
    <source>
        <dbReference type="SAM" id="Coils"/>
    </source>
</evidence>
<dbReference type="InterPro" id="IPR019448">
    <property type="entry name" value="NT-C2"/>
</dbReference>
<dbReference type="InterPro" id="IPR022735">
    <property type="entry name" value="bMERB_dom"/>
</dbReference>
<dbReference type="InterPro" id="IPR050540">
    <property type="entry name" value="F-actin_Monoox_Mical"/>
</dbReference>
<feature type="region of interest" description="Disordered" evidence="2">
    <location>
        <begin position="230"/>
        <end position="302"/>
    </location>
</feature>
<dbReference type="SMART" id="SM01203">
    <property type="entry name" value="DUF3585"/>
    <property type="match status" value="1"/>
</dbReference>
<feature type="compositionally biased region" description="Basic and acidic residues" evidence="2">
    <location>
        <begin position="993"/>
        <end position="1004"/>
    </location>
</feature>
<reference evidence="6" key="1">
    <citation type="thesis" date="2020" institute="ProQuest LLC" country="789 East Eisenhower Parkway, Ann Arbor, MI, USA">
        <title>Comparative Genomics and Chromosome Evolution.</title>
        <authorList>
            <person name="Mudd A.B."/>
        </authorList>
    </citation>
    <scope>NUCLEOTIDE SEQUENCE</scope>
    <source>
        <strain evidence="6">Female2</strain>
        <tissue evidence="6">Blood</tissue>
    </source>
</reference>
<comment type="caution">
    <text evidence="6">The sequence shown here is derived from an EMBL/GenBank/DDBJ whole genome shotgun (WGS) entry which is preliminary data.</text>
</comment>
<dbReference type="OrthoDB" id="5972258at2759"/>
<evidence type="ECO:0000313" key="7">
    <source>
        <dbReference type="Proteomes" id="UP000812440"/>
    </source>
</evidence>
<keyword evidence="1" id="KW-0175">Coiled coil</keyword>
<feature type="domain" description="BMERB" evidence="5">
    <location>
        <begin position="1302"/>
        <end position="1443"/>
    </location>
</feature>
<feature type="compositionally biased region" description="Low complexity" evidence="2">
    <location>
        <begin position="1286"/>
        <end position="1296"/>
    </location>
</feature>
<dbReference type="Pfam" id="PF10358">
    <property type="entry name" value="NT-C2"/>
    <property type="match status" value="1"/>
</dbReference>
<protein>
    <recommendedName>
        <fullName evidence="8">EH domain-binding protein 1-like protein 1</fullName>
    </recommendedName>
</protein>
<evidence type="ECO:0000313" key="6">
    <source>
        <dbReference type="EMBL" id="KAG8437819.1"/>
    </source>
</evidence>
<sequence>MSSVWKRLQRAGKKASRFQFVASYQELKLECTQKWQPDKVVVVWTRRNRRVCSKPHSWQPGIKDPFRGSVVWIVPENVDITATLYRDPHTDYFEEKEWTFQIEGESRGHKKLLAAVPIDLCKFVAVSPSPQEIKLTLSPRSVKVVSAILIVTITSTLIREGKATDDDMQSVASLLSLKPSDIADMDDFNDDEEEKPRQIRSPTGIVMKGSLKTIQPTYFPDAVRELNTLAEEEDETSVNTSITDSKVAMQSSNSSQSSTHAHHPRAQEEYSHTTKGLTSLNGEGHTRRPNEATETGASALERSNEVWVTREVNLGPIPCLKESTTKQPKPLLSDGWEKNGERMLNVDHLPERFNVIRVPEPAVRIKKVKDIQMGQEKTPKTNAISQDPIFKPKIASREKRTAREGMTEKLAMKGGRDYISETAARSNQVDVTQREPKTTPPDVIHLKDIISENKNQINTVWETQIENLNGQEKLPKLPQMSDENADVMIKIPNVAILTTKTTLTIEKLQEVSKPQESVLDRATDQIAKAEEIQLNIKESDIRKRETKEEVLGPPITMPLESKDEVIAVEFALEEGTDELNKTVEQETSKNIEITKNEDQACFEAEDSVPEYTVYNGPICKDILDKSEKSDLNIHDSVHNTFNFQKTDSDAQEKEKSTDQEQKHRITEDELWGINKPQDKVEVNKREQTESITTEEERAHQGKEKIVKVEIDNTEETVDITETQLKALVDEKNTTENNKTIYTDWSNEEHLKNEQEYKIIQDELWGINEPQEIRAEDDNKEQLESIKTGVERQHQGVEKIVKEIDNIEKVDRTETQLKTLVDENNTTKNKVICTDWIPPDTGFRKDDIAVCKKRITEMTFCDEKELNEGSERALISQKHEIQLNIEESDIRKGETTEEVLGAPFTLPLESKDELVWEEKRVKELTEKDKNNIKDKLLDTTIKINTGVQRSLSKTERRVHKKEIAKEAQDKVDTDLEDRPETDALAEKLPQGEKPSQKETFTDKNQVVEKDRIQVTTASAKTGIQEKITQTNTTFVPITFNNTSEVKDQQKMENKDKLAEHSVVGNRMTENVHDREKMDGLFDQLSDGKREQNISLQLKPLVNSITKEKESGDIMILDIKDITSEKEGVQEIKKEQKSVEQSVEIAKPTTPDFSSCSVSGAEKGSLQMLSVNSFTMSPPSTFGPQRSAEKKKLNKCTGQVREVICNSTDSLLQWCQEVTAGYCGVCVNNFTTSWRNGLAFCAILHHFHPESINYGELDPLNIKENNKKSSSRLHSSTPPLARPPMIESPPSASSVPSADTRAKEEEAPAFKDTSQYVTSELAALELEQKEIDERASVVETDLRSLMENGTDKEAEETLIQEWFSLVNRKNALIRRQDELQLLVEEQDLERKFELLSRDLRGLLCIDDFMKSEAQKKREKLLLDELVSLVNQRDGLVRDLHFKEIR</sequence>
<keyword evidence="7" id="KW-1185">Reference proteome</keyword>
<organism evidence="6 7">
    <name type="scientific">Hymenochirus boettgeri</name>
    <name type="common">Congo dwarf clawed frog</name>
    <dbReference type="NCBI Taxonomy" id="247094"/>
    <lineage>
        <taxon>Eukaryota</taxon>
        <taxon>Metazoa</taxon>
        <taxon>Chordata</taxon>
        <taxon>Craniata</taxon>
        <taxon>Vertebrata</taxon>
        <taxon>Euteleostomi</taxon>
        <taxon>Amphibia</taxon>
        <taxon>Batrachia</taxon>
        <taxon>Anura</taxon>
        <taxon>Pipoidea</taxon>
        <taxon>Pipidae</taxon>
        <taxon>Pipinae</taxon>
        <taxon>Hymenochirus</taxon>
    </lineage>
</organism>
<feature type="coiled-coil region" evidence="1">
    <location>
        <begin position="710"/>
        <end position="737"/>
    </location>
</feature>
<dbReference type="InterPro" id="IPR001715">
    <property type="entry name" value="CH_dom"/>
</dbReference>
<feature type="region of interest" description="Disordered" evidence="2">
    <location>
        <begin position="1265"/>
        <end position="1308"/>
    </location>
</feature>
<dbReference type="Gene3D" id="1.10.418.10">
    <property type="entry name" value="Calponin-like domain"/>
    <property type="match status" value="1"/>
</dbReference>
<feature type="compositionally biased region" description="Acidic residues" evidence="2">
    <location>
        <begin position="183"/>
        <end position="193"/>
    </location>
</feature>
<dbReference type="Pfam" id="PF00307">
    <property type="entry name" value="CH"/>
    <property type="match status" value="1"/>
</dbReference>
<feature type="domain" description="C2 NT-type" evidence="4">
    <location>
        <begin position="8"/>
        <end position="157"/>
    </location>
</feature>
<evidence type="ECO:0000256" key="2">
    <source>
        <dbReference type="SAM" id="MobiDB-lite"/>
    </source>
</evidence>
<evidence type="ECO:0000259" key="3">
    <source>
        <dbReference type="PROSITE" id="PS50021"/>
    </source>
</evidence>
<feature type="domain" description="Calponin-homology (CH)" evidence="3">
    <location>
        <begin position="1203"/>
        <end position="1323"/>
    </location>
</feature>
<evidence type="ECO:0000259" key="4">
    <source>
        <dbReference type="PROSITE" id="PS51840"/>
    </source>
</evidence>
<feature type="region of interest" description="Disordered" evidence="2">
    <location>
        <begin position="983"/>
        <end position="1004"/>
    </location>
</feature>
<dbReference type="SUPFAM" id="SSF47576">
    <property type="entry name" value="Calponin-homology domain, CH-domain"/>
    <property type="match status" value="1"/>
</dbReference>
<accession>A0A8T2IXT6</accession>
<dbReference type="Pfam" id="PF12130">
    <property type="entry name" value="bMERB_dom"/>
    <property type="match status" value="1"/>
</dbReference>
<feature type="compositionally biased region" description="Basic and acidic residues" evidence="2">
    <location>
        <begin position="1298"/>
        <end position="1307"/>
    </location>
</feature>
<dbReference type="InterPro" id="IPR036872">
    <property type="entry name" value="CH_dom_sf"/>
</dbReference>
<dbReference type="EMBL" id="JAACNH010000007">
    <property type="protein sequence ID" value="KAG8437819.1"/>
    <property type="molecule type" value="Genomic_DNA"/>
</dbReference>
<dbReference type="PROSITE" id="PS51848">
    <property type="entry name" value="BMERB"/>
    <property type="match status" value="1"/>
</dbReference>
<feature type="region of interest" description="Disordered" evidence="2">
    <location>
        <begin position="182"/>
        <end position="204"/>
    </location>
</feature>
<dbReference type="PANTHER" id="PTHR23167:SF42">
    <property type="entry name" value="EH DOMAIN-BINDING PROTEIN 1-LIKE PROTEIN 1"/>
    <property type="match status" value="1"/>
</dbReference>
<feature type="region of interest" description="Disordered" evidence="2">
    <location>
        <begin position="680"/>
        <end position="700"/>
    </location>
</feature>
<dbReference type="PROSITE" id="PS51840">
    <property type="entry name" value="C2_NT"/>
    <property type="match status" value="1"/>
</dbReference>
<dbReference type="Proteomes" id="UP000812440">
    <property type="component" value="Chromosome 4"/>
</dbReference>
<proteinExistence type="predicted"/>
<dbReference type="PROSITE" id="PS50021">
    <property type="entry name" value="CH"/>
    <property type="match status" value="1"/>
</dbReference>
<feature type="region of interest" description="Disordered" evidence="2">
    <location>
        <begin position="642"/>
        <end position="664"/>
    </location>
</feature>
<evidence type="ECO:0000259" key="5">
    <source>
        <dbReference type="PROSITE" id="PS51848"/>
    </source>
</evidence>